<evidence type="ECO:0000313" key="2">
    <source>
        <dbReference type="Proteomes" id="UP000094412"/>
    </source>
</evidence>
<dbReference type="STRING" id="1566387.QV13_08700"/>
<dbReference type="EMBL" id="MDEO01000029">
    <property type="protein sequence ID" value="OCX20740.1"/>
    <property type="molecule type" value="Genomic_DNA"/>
</dbReference>
<protein>
    <recommendedName>
        <fullName evidence="3">Saccharopine dehydrogenase NADP binding domain-containing protein</fullName>
    </recommendedName>
</protein>
<gene>
    <name evidence="1" type="ORF">QV13_08700</name>
</gene>
<dbReference type="InterPro" id="IPR036291">
    <property type="entry name" value="NAD(P)-bd_dom_sf"/>
</dbReference>
<reference evidence="1 2" key="1">
    <citation type="submission" date="2016-08" db="EMBL/GenBank/DDBJ databases">
        <title>Whole genome sequence of Mesorhizobium sp. strain UASWS1009 isolated from industrial sewage.</title>
        <authorList>
            <person name="Crovadore J."/>
            <person name="Calmin G."/>
            <person name="Chablais R."/>
            <person name="Cochard B."/>
            <person name="Lefort F."/>
        </authorList>
    </citation>
    <scope>NUCLEOTIDE SEQUENCE [LARGE SCALE GENOMIC DNA]</scope>
    <source>
        <strain evidence="1 2">UASWS1009</strain>
    </source>
</reference>
<dbReference type="SUPFAM" id="SSF51735">
    <property type="entry name" value="NAD(P)-binding Rossmann-fold domains"/>
    <property type="match status" value="1"/>
</dbReference>
<evidence type="ECO:0008006" key="3">
    <source>
        <dbReference type="Google" id="ProtNLM"/>
    </source>
</evidence>
<dbReference type="AlphaFoldDB" id="A0A1C2E139"/>
<keyword evidence="2" id="KW-1185">Reference proteome</keyword>
<evidence type="ECO:0000313" key="1">
    <source>
        <dbReference type="EMBL" id="OCX20740.1"/>
    </source>
</evidence>
<organism evidence="1 2">
    <name type="scientific">Mesorhizobium hungaricum</name>
    <dbReference type="NCBI Taxonomy" id="1566387"/>
    <lineage>
        <taxon>Bacteria</taxon>
        <taxon>Pseudomonadati</taxon>
        <taxon>Pseudomonadota</taxon>
        <taxon>Alphaproteobacteria</taxon>
        <taxon>Hyphomicrobiales</taxon>
        <taxon>Phyllobacteriaceae</taxon>
        <taxon>Mesorhizobium</taxon>
    </lineage>
</organism>
<dbReference type="Proteomes" id="UP000094412">
    <property type="component" value="Unassembled WGS sequence"/>
</dbReference>
<proteinExistence type="predicted"/>
<name>A0A1C2E139_9HYPH</name>
<dbReference type="OrthoDB" id="9033521at2"/>
<dbReference type="Gene3D" id="3.40.50.720">
    <property type="entry name" value="NAD(P)-binding Rossmann-like Domain"/>
    <property type="match status" value="1"/>
</dbReference>
<accession>A0A1C2E139</accession>
<sequence length="390" mass="41288">MALETGDHPTRILILGCGVLGGGVLDFLSQSGCGYDIHIAARDNQKVSLRANLARYTAANLGHHASIQVAAVDLMNVDETAAYLTALRPDIIFNATTLHSWWVITQLPQAAFQRLDQARGGVWAAMHLVLVRRLMQAVRLAGLQAKVVNASYPDVTNAALAAENAAPLIGIGNIANAVPGIQLAAAHLLGCDVRRIAVRFFAHHFLSYRMPSSGGTDGAPYHLSFYLDGEVLPTEAIDHDAVFATVAGRFRRVKGLAGQSVTASSATAVLRSLADGVDRVVHAPGPLGLVGGYPVRISPDGISIDLPEGLSIGEAVAINRACQKFDGIESVDADGTIRFTTDSAAIIREEIGFDCPAVRLADCEEIANELAARFAEYRHAQLAKSDLSAA</sequence>
<comment type="caution">
    <text evidence="1">The sequence shown here is derived from an EMBL/GenBank/DDBJ whole genome shotgun (WGS) entry which is preliminary data.</text>
</comment>
<dbReference type="RefSeq" id="WP_065997677.1">
    <property type="nucleotide sequence ID" value="NZ_MDEO01000029.1"/>
</dbReference>